<dbReference type="PANTHER" id="PTHR11610:SF173">
    <property type="entry name" value="LIPASE DOMAIN-CONTAINING PROTEIN-RELATED"/>
    <property type="match status" value="1"/>
</dbReference>
<gene>
    <name evidence="7" type="ORF">ODALV1_LOCUS24166</name>
</gene>
<dbReference type="SUPFAM" id="SSF53474">
    <property type="entry name" value="alpha/beta-Hydrolases"/>
    <property type="match status" value="1"/>
</dbReference>
<dbReference type="InterPro" id="IPR029058">
    <property type="entry name" value="AB_hydrolase_fold"/>
</dbReference>
<comment type="subcellular location">
    <subcellularLocation>
        <location evidence="1">Secreted</location>
    </subcellularLocation>
</comment>
<keyword evidence="5" id="KW-0732">Signal</keyword>
<dbReference type="InterPro" id="IPR013818">
    <property type="entry name" value="Lipase"/>
</dbReference>
<dbReference type="Pfam" id="PF00151">
    <property type="entry name" value="Lipase"/>
    <property type="match status" value="1"/>
</dbReference>
<evidence type="ECO:0000259" key="6">
    <source>
        <dbReference type="Pfam" id="PF00151"/>
    </source>
</evidence>
<comment type="similarity">
    <text evidence="2 4">Belongs to the AB hydrolase superfamily. Lipase family.</text>
</comment>
<feature type="chain" id="PRO_5046766791" description="Lipase domain-containing protein" evidence="5">
    <location>
        <begin position="24"/>
        <end position="335"/>
    </location>
</feature>
<dbReference type="EMBL" id="CAXLJM020000088">
    <property type="protein sequence ID" value="CAL8131410.1"/>
    <property type="molecule type" value="Genomic_DNA"/>
</dbReference>
<feature type="signal peptide" evidence="5">
    <location>
        <begin position="1"/>
        <end position="23"/>
    </location>
</feature>
<evidence type="ECO:0000256" key="2">
    <source>
        <dbReference type="ARBA" id="ARBA00010701"/>
    </source>
</evidence>
<keyword evidence="8" id="KW-1185">Reference proteome</keyword>
<dbReference type="InterPro" id="IPR000734">
    <property type="entry name" value="TAG_lipase"/>
</dbReference>
<dbReference type="Gene3D" id="3.40.50.1820">
    <property type="entry name" value="alpha/beta hydrolase"/>
    <property type="match status" value="1"/>
</dbReference>
<comment type="caution">
    <text evidence="7">The sequence shown here is derived from an EMBL/GenBank/DDBJ whole genome shotgun (WGS) entry which is preliminary data.</text>
</comment>
<organism evidence="7 8">
    <name type="scientific">Orchesella dallaii</name>
    <dbReference type="NCBI Taxonomy" id="48710"/>
    <lineage>
        <taxon>Eukaryota</taxon>
        <taxon>Metazoa</taxon>
        <taxon>Ecdysozoa</taxon>
        <taxon>Arthropoda</taxon>
        <taxon>Hexapoda</taxon>
        <taxon>Collembola</taxon>
        <taxon>Entomobryomorpha</taxon>
        <taxon>Entomobryoidea</taxon>
        <taxon>Orchesellidae</taxon>
        <taxon>Orchesellinae</taxon>
        <taxon>Orchesella</taxon>
    </lineage>
</organism>
<evidence type="ECO:0000256" key="5">
    <source>
        <dbReference type="SAM" id="SignalP"/>
    </source>
</evidence>
<accession>A0ABP1RN44</accession>
<dbReference type="PANTHER" id="PTHR11610">
    <property type="entry name" value="LIPASE"/>
    <property type="match status" value="1"/>
</dbReference>
<dbReference type="PRINTS" id="PR00821">
    <property type="entry name" value="TAGLIPASE"/>
</dbReference>
<evidence type="ECO:0000256" key="3">
    <source>
        <dbReference type="ARBA" id="ARBA00022525"/>
    </source>
</evidence>
<feature type="domain" description="Lipase" evidence="6">
    <location>
        <begin position="72"/>
        <end position="331"/>
    </location>
</feature>
<name>A0ABP1RN44_9HEXA</name>
<evidence type="ECO:0000313" key="8">
    <source>
        <dbReference type="Proteomes" id="UP001642540"/>
    </source>
</evidence>
<dbReference type="Proteomes" id="UP001642540">
    <property type="component" value="Unassembled WGS sequence"/>
</dbReference>
<evidence type="ECO:0000256" key="1">
    <source>
        <dbReference type="ARBA" id="ARBA00004613"/>
    </source>
</evidence>
<protein>
    <recommendedName>
        <fullName evidence="6">Lipase domain-containing protein</fullName>
    </recommendedName>
</protein>
<evidence type="ECO:0000313" key="7">
    <source>
        <dbReference type="EMBL" id="CAL8131410.1"/>
    </source>
</evidence>
<proteinExistence type="inferred from homology"/>
<evidence type="ECO:0000256" key="4">
    <source>
        <dbReference type="RuleBase" id="RU004262"/>
    </source>
</evidence>
<reference evidence="7 8" key="1">
    <citation type="submission" date="2024-08" db="EMBL/GenBank/DDBJ databases">
        <authorList>
            <person name="Cucini C."/>
            <person name="Frati F."/>
        </authorList>
    </citation>
    <scope>NUCLEOTIDE SEQUENCE [LARGE SCALE GENOMIC DNA]</scope>
</reference>
<keyword evidence="3" id="KW-0964">Secreted</keyword>
<sequence>MRSQLFLICCVAVLYTSSSVVRSVPFRDRELFWYPTDKGTVVPAFLKGGPVASTQAIEDDVEFWHYLAGEQNGRLVTPDCQTCTSSFIRGAPLVVLAHGFGSDHVGGFGNNHRAGFGTRGEKVNLVFVNWADLAAAPWYERAANSVDPVGEYTARLINFLVAQGIATLDNTFFIGHSLGSHIGNYVNLNLAGGKLGTIVALPLFGVKPDSERIDPEDAQFVNVIHTSMGTLLDGGLAFTEPRGHVDFYPNSGKDQPGCPNFDFGACSHSRSYGYLGESIGRPTAFPSCKCDSWEDYDSGRCTCLDQAPMGWETPRTTRGVYYLRTNANSPYGQGS</sequence>